<protein>
    <submittedName>
        <fullName evidence="1">Uncharacterized protein</fullName>
    </submittedName>
</protein>
<evidence type="ECO:0000313" key="2">
    <source>
        <dbReference type="Proteomes" id="UP000748531"/>
    </source>
</evidence>
<dbReference type="EMBL" id="LUCH01000979">
    <property type="protein sequence ID" value="KAF5403910.1"/>
    <property type="molecule type" value="Genomic_DNA"/>
</dbReference>
<proteinExistence type="predicted"/>
<keyword evidence="2" id="KW-1185">Reference proteome</keyword>
<dbReference type="AlphaFoldDB" id="A0A8J4T414"/>
<organism evidence="1 2">
    <name type="scientific">Paragonimus heterotremus</name>
    <dbReference type="NCBI Taxonomy" id="100268"/>
    <lineage>
        <taxon>Eukaryota</taxon>
        <taxon>Metazoa</taxon>
        <taxon>Spiralia</taxon>
        <taxon>Lophotrochozoa</taxon>
        <taxon>Platyhelminthes</taxon>
        <taxon>Trematoda</taxon>
        <taxon>Digenea</taxon>
        <taxon>Plagiorchiida</taxon>
        <taxon>Troglotremata</taxon>
        <taxon>Troglotrematidae</taxon>
        <taxon>Paragonimus</taxon>
    </lineage>
</organism>
<gene>
    <name evidence="1" type="ORF">PHET_02609</name>
</gene>
<dbReference type="Proteomes" id="UP000748531">
    <property type="component" value="Unassembled WGS sequence"/>
</dbReference>
<reference evidence="1" key="1">
    <citation type="submission" date="2019-05" db="EMBL/GenBank/DDBJ databases">
        <title>Annotation for the trematode Paragonimus heterotremus.</title>
        <authorList>
            <person name="Choi Y.-J."/>
        </authorList>
    </citation>
    <scope>NUCLEOTIDE SEQUENCE</scope>
    <source>
        <strain evidence="1">LC</strain>
    </source>
</reference>
<name>A0A8J4T414_9TREM</name>
<accession>A0A8J4T414</accession>
<sequence>MLRPRIKLHNCTDLPRHVAVSILSVGTILVLFQLYRENGSRCSTQITLPYTPHSSKSWMTGILNNDANHKMKNELHKKKREPSVIHLSLMIGGARSTLQAVTLMKSLLYHHASPQMDTFNNTRLEVSSNGAISQLYQHLHLHLIVERMSYQRTRSMDTHEPLFQYLWTCKDNTNGNFTAKPRKG</sequence>
<comment type="caution">
    <text evidence="1">The sequence shown here is derived from an EMBL/GenBank/DDBJ whole genome shotgun (WGS) entry which is preliminary data.</text>
</comment>
<evidence type="ECO:0000313" key="1">
    <source>
        <dbReference type="EMBL" id="KAF5403910.1"/>
    </source>
</evidence>